<dbReference type="SUPFAM" id="SSF160443">
    <property type="entry name" value="SMR domain-like"/>
    <property type="match status" value="1"/>
</dbReference>
<comment type="caution">
    <text evidence="3">The sequence shown here is derived from an EMBL/GenBank/DDBJ whole genome shotgun (WGS) entry which is preliminary data.</text>
</comment>
<name>A0A849KPW8_9RHOB</name>
<sequence>MRRKPRKLTSEERRLWSQIAQTATPLREAKPLEPPAQAPDDHPLSPSGTETTSSFPFGLPRRRARPEPAVRLDLAPDPMKAPDMLGPPRMDARAYGRMTRGKLAPEARIDLHGMTMDRAHDALRSFILSSHARGLRLVLVITGKGRDRPDEDWANPARRGVLRNAVPQWLQLAPLSMLVLQIAPAHIRHGGGGAYYVYLRKQG</sequence>
<organism evidence="3 4">
    <name type="scientific">Halovulum dunhuangense</name>
    <dbReference type="NCBI Taxonomy" id="1505036"/>
    <lineage>
        <taxon>Bacteria</taxon>
        <taxon>Pseudomonadati</taxon>
        <taxon>Pseudomonadota</taxon>
        <taxon>Alphaproteobacteria</taxon>
        <taxon>Rhodobacterales</taxon>
        <taxon>Paracoccaceae</taxon>
        <taxon>Halovulum</taxon>
    </lineage>
</organism>
<feature type="region of interest" description="Disordered" evidence="1">
    <location>
        <begin position="1"/>
        <end position="88"/>
    </location>
</feature>
<protein>
    <submittedName>
        <fullName evidence="3">DNA mismatch repair protein MutS</fullName>
    </submittedName>
</protein>
<dbReference type="Pfam" id="PF01713">
    <property type="entry name" value="Smr"/>
    <property type="match status" value="1"/>
</dbReference>
<keyword evidence="4" id="KW-1185">Reference proteome</keyword>
<dbReference type="RefSeq" id="WP_171321805.1">
    <property type="nucleotide sequence ID" value="NZ_JABFBC010000001.1"/>
</dbReference>
<evidence type="ECO:0000256" key="1">
    <source>
        <dbReference type="SAM" id="MobiDB-lite"/>
    </source>
</evidence>
<accession>A0A849KPW8</accession>
<evidence type="ECO:0000313" key="4">
    <source>
        <dbReference type="Proteomes" id="UP000572377"/>
    </source>
</evidence>
<dbReference type="Gene3D" id="3.30.1370.110">
    <property type="match status" value="1"/>
</dbReference>
<dbReference type="PROSITE" id="PS50828">
    <property type="entry name" value="SMR"/>
    <property type="match status" value="1"/>
</dbReference>
<gene>
    <name evidence="3" type="ORF">HMH01_01510</name>
</gene>
<dbReference type="Proteomes" id="UP000572377">
    <property type="component" value="Unassembled WGS sequence"/>
</dbReference>
<dbReference type="PANTHER" id="PTHR35562:SF2">
    <property type="entry name" value="DNA ENDONUCLEASE SMRA-RELATED"/>
    <property type="match status" value="1"/>
</dbReference>
<dbReference type="PANTHER" id="PTHR35562">
    <property type="entry name" value="DNA ENDONUCLEASE SMRA-RELATED"/>
    <property type="match status" value="1"/>
</dbReference>
<evidence type="ECO:0000259" key="2">
    <source>
        <dbReference type="PROSITE" id="PS50828"/>
    </source>
</evidence>
<proteinExistence type="predicted"/>
<feature type="domain" description="Smr" evidence="2">
    <location>
        <begin position="109"/>
        <end position="200"/>
    </location>
</feature>
<reference evidence="3 4" key="1">
    <citation type="submission" date="2020-05" db="EMBL/GenBank/DDBJ databases">
        <title>Gimesia benthica sp. nov., a novel planctomycete isolated from a deep-sea water sample of the Northwest Indian Ocean.</title>
        <authorList>
            <person name="Wang J."/>
            <person name="Ruan C."/>
            <person name="Song L."/>
            <person name="Zhu Y."/>
            <person name="Li A."/>
            <person name="Zheng X."/>
            <person name="Wang L."/>
            <person name="Lu Z."/>
            <person name="Huang Y."/>
            <person name="Du W."/>
            <person name="Zhou Y."/>
            <person name="Huang L."/>
            <person name="Dai X."/>
        </authorList>
    </citation>
    <scope>NUCLEOTIDE SEQUENCE [LARGE SCALE GENOMIC DNA]</scope>
    <source>
        <strain evidence="3 4">YYQ-30</strain>
    </source>
</reference>
<dbReference type="AlphaFoldDB" id="A0A849KPW8"/>
<dbReference type="EMBL" id="JABFBC010000001">
    <property type="protein sequence ID" value="NNU79103.1"/>
    <property type="molecule type" value="Genomic_DNA"/>
</dbReference>
<dbReference type="InterPro" id="IPR036063">
    <property type="entry name" value="Smr_dom_sf"/>
</dbReference>
<evidence type="ECO:0000313" key="3">
    <source>
        <dbReference type="EMBL" id="NNU79103.1"/>
    </source>
</evidence>
<dbReference type="InterPro" id="IPR002625">
    <property type="entry name" value="Smr_dom"/>
</dbReference>
<feature type="compositionally biased region" description="Polar residues" evidence="1">
    <location>
        <begin position="46"/>
        <end position="55"/>
    </location>
</feature>